<accession>A0ABX0IM77</accession>
<reference evidence="1 2" key="2">
    <citation type="submission" date="2019-05" db="EMBL/GenBank/DDBJ databases">
        <authorList>
            <person name="Lianzixin W."/>
        </authorList>
    </citation>
    <scope>NUCLEOTIDE SEQUENCE [LARGE SCALE GENOMIC DNA]</scope>
    <source>
        <strain evidence="1 2">EC11</strain>
    </source>
</reference>
<dbReference type="Proteomes" id="UP000817854">
    <property type="component" value="Unassembled WGS sequence"/>
</dbReference>
<organism evidence="1 2">
    <name type="scientific">Flavobacterium jejuense</name>
    <dbReference type="NCBI Taxonomy" id="1544455"/>
    <lineage>
        <taxon>Bacteria</taxon>
        <taxon>Pseudomonadati</taxon>
        <taxon>Bacteroidota</taxon>
        <taxon>Flavobacteriia</taxon>
        <taxon>Flavobacteriales</taxon>
        <taxon>Flavobacteriaceae</taxon>
        <taxon>Flavobacterium</taxon>
    </lineage>
</organism>
<comment type="caution">
    <text evidence="1">The sequence shown here is derived from an EMBL/GenBank/DDBJ whole genome shotgun (WGS) entry which is preliminary data.</text>
</comment>
<proteinExistence type="predicted"/>
<reference evidence="2" key="1">
    <citation type="submission" date="2019-05" db="EMBL/GenBank/DDBJ databases">
        <title>Flavobacterium profundi sp. nov., isolated from a deep-sea seamount.</title>
        <authorList>
            <person name="Zhang D.-C."/>
        </authorList>
    </citation>
    <scope>NUCLEOTIDE SEQUENCE [LARGE SCALE GENOMIC DNA]</scope>
    <source>
        <strain evidence="2">EC11</strain>
    </source>
</reference>
<protein>
    <recommendedName>
        <fullName evidence="3">Lipoprotein</fullName>
    </recommendedName>
</protein>
<keyword evidence="2" id="KW-1185">Reference proteome</keyword>
<reference evidence="1 2" key="3">
    <citation type="submission" date="2020-02" db="EMBL/GenBank/DDBJ databases">
        <title>Flavobacterium profundi sp. nov., isolated from a deep-sea seamount.</title>
        <authorList>
            <person name="Zhang D.-C."/>
        </authorList>
    </citation>
    <scope>NUCLEOTIDE SEQUENCE [LARGE SCALE GENOMIC DNA]</scope>
    <source>
        <strain evidence="1 2">EC11</strain>
    </source>
</reference>
<evidence type="ECO:0008006" key="3">
    <source>
        <dbReference type="Google" id="ProtNLM"/>
    </source>
</evidence>
<sequence length="259" mass="30042">MKKYSLILMVFCFISCLSEKKQEEEQEKENTNLKEEITTPKETEPIIGERIDGPANVRDTIDGEVLFTLYDNTFVESTPKENDWNKIGILPTNPKSDFENDHLKKGVKIIVDGQIVGETKKDVELSMGLIGYTHKENIKAHSIIENILMDLFKKQKNKRNLEDFKSFITNFKLEKETQFEGMTVYYNYENWIDDPSPMMRIGLVFKNKNLVAILHSRPLTIEGTKDNKLDYAFDCLTFTDVKDADEIVKIFNHFVHSVD</sequence>
<evidence type="ECO:0000313" key="2">
    <source>
        <dbReference type="Proteomes" id="UP000817854"/>
    </source>
</evidence>
<name>A0ABX0IM77_9FLAO</name>
<dbReference type="EMBL" id="VEVQ02000002">
    <property type="protein sequence ID" value="NHN24693.1"/>
    <property type="molecule type" value="Genomic_DNA"/>
</dbReference>
<dbReference type="RefSeq" id="WP_140960021.1">
    <property type="nucleotide sequence ID" value="NZ_VEVQ02000002.1"/>
</dbReference>
<evidence type="ECO:0000313" key="1">
    <source>
        <dbReference type="EMBL" id="NHN24693.1"/>
    </source>
</evidence>
<gene>
    <name evidence="1" type="ORF">FIA58_003305</name>
</gene>